<accession>A0AA38S5P7</accession>
<evidence type="ECO:0000256" key="2">
    <source>
        <dbReference type="SAM" id="MobiDB-lite"/>
    </source>
</evidence>
<dbReference type="PANTHER" id="PTHR46224:SF64">
    <property type="entry name" value="IQ MOTIF AND ANKYRIN REPEAT DOMAIN-CONTAINING PROTEIN 1"/>
    <property type="match status" value="1"/>
</dbReference>
<comment type="caution">
    <text evidence="4">The sequence shown here is derived from an EMBL/GenBank/DDBJ whole genome shotgun (WGS) entry which is preliminary data.</text>
</comment>
<feature type="region of interest" description="Disordered" evidence="2">
    <location>
        <begin position="190"/>
        <end position="329"/>
    </location>
</feature>
<feature type="compositionally biased region" description="Basic and acidic residues" evidence="2">
    <location>
        <begin position="1"/>
        <end position="13"/>
    </location>
</feature>
<feature type="compositionally biased region" description="Polar residues" evidence="2">
    <location>
        <begin position="762"/>
        <end position="772"/>
    </location>
</feature>
<dbReference type="PROSITE" id="PS50297">
    <property type="entry name" value="ANK_REP_REGION"/>
    <property type="match status" value="1"/>
</dbReference>
<dbReference type="InterPro" id="IPR036770">
    <property type="entry name" value="Ankyrin_rpt-contain_sf"/>
</dbReference>
<dbReference type="SUPFAM" id="SSF48403">
    <property type="entry name" value="Ankyrin repeat"/>
    <property type="match status" value="1"/>
</dbReference>
<dbReference type="InterPro" id="IPR051616">
    <property type="entry name" value="Cul2-RING_E3_ligase_SR"/>
</dbReference>
<evidence type="ECO:0000313" key="5">
    <source>
        <dbReference type="Proteomes" id="UP001174694"/>
    </source>
</evidence>
<dbReference type="Pfam" id="PF00023">
    <property type="entry name" value="Ank"/>
    <property type="match status" value="1"/>
</dbReference>
<proteinExistence type="predicted"/>
<feature type="compositionally biased region" description="Acidic residues" evidence="2">
    <location>
        <begin position="190"/>
        <end position="216"/>
    </location>
</feature>
<dbReference type="PROSITE" id="PS50181">
    <property type="entry name" value="FBOX"/>
    <property type="match status" value="1"/>
</dbReference>
<feature type="compositionally biased region" description="Basic and acidic residues" evidence="2">
    <location>
        <begin position="752"/>
        <end position="761"/>
    </location>
</feature>
<reference evidence="4" key="1">
    <citation type="submission" date="2022-07" db="EMBL/GenBank/DDBJ databases">
        <title>Fungi with potential for degradation of polypropylene.</title>
        <authorList>
            <person name="Gostincar C."/>
        </authorList>
    </citation>
    <scope>NUCLEOTIDE SEQUENCE</scope>
    <source>
        <strain evidence="4">EXF-13308</strain>
    </source>
</reference>
<dbReference type="EMBL" id="JANBVO010000009">
    <property type="protein sequence ID" value="KAJ9149825.1"/>
    <property type="molecule type" value="Genomic_DNA"/>
</dbReference>
<feature type="compositionally biased region" description="Low complexity" evidence="2">
    <location>
        <begin position="217"/>
        <end position="231"/>
    </location>
</feature>
<dbReference type="AlphaFoldDB" id="A0AA38S5P7"/>
<dbReference type="InterPro" id="IPR001810">
    <property type="entry name" value="F-box_dom"/>
</dbReference>
<gene>
    <name evidence="4" type="ORF">NKR23_g4037</name>
</gene>
<dbReference type="Gene3D" id="1.25.40.20">
    <property type="entry name" value="Ankyrin repeat-containing domain"/>
    <property type="match status" value="2"/>
</dbReference>
<sequence>MADRISDVSESSREAGPGDTVMSDRSMEAAPPIHRLPSDIMNEILPYLTQPDLRNLAITSKAAANGLLPMLYQRDAKSRNAAIFHGALHLHLPALQEAVRQGAPVNIAMPRYAALGSRTPLTDAIQGGDAAVDAVEFLLRSGADPRILISVSAREGKFALSTLTIALARADRKRWCPAKMVRLLLKYEVDSDGSESEGEAVDAEEDDNGSDDDDEGTSSNSSGVASSNSVNHTGYNGNSEESDFVEEQGGEEGEEEDESDDDDEDDDAEEEDEDEEGEDEEDEDEEDEDEDDEDEDDEDDDEDDDDDDDDDDDFGIETHRNAPSFLRPFPYNDNDWSMINRPLQSASDDGLSGEPFDDPYEPPLKRLFRGSFKCVCNMGSYCSLEIAELLLDLCEGTLCDDLLVPAAKTPIPRDIIQCLLNRGADPNLDAVSAVLEELFSENDPQLRDEHKISQLLAAFDLLLDYGVQSQHCKGVELYDEVMSRIIRCGWAEDEKRVKVGLMRNVLGRGASVERVTTEKTGMMSHWEGQVEWTPLLKAVYHSIKSSREPVDVQFLLEEGADPNYASDIGETPLITAVAQRAHGFAWLLLEHGAKVNQAGCCALEPAEHIAPLVLAVENDDYEMVRLLLRHGAAPNGVKDDRIPLQDALEKLPSVDDGIIRLLIEKGAHVNYHWAYRHPLEILLQDGVEPDLLQLFLDKGLSVRSSEITAQLVGDFVLAGPKKTKDWRKKVDALSGTRSAPRRARKTTRGRWNHVDSDKESSATHSGGNWSDTDSGDSRE</sequence>
<evidence type="ECO:0000256" key="1">
    <source>
        <dbReference type="PROSITE-ProRule" id="PRU00023"/>
    </source>
</evidence>
<dbReference type="SMART" id="SM00248">
    <property type="entry name" value="ANK"/>
    <property type="match status" value="7"/>
</dbReference>
<dbReference type="InterPro" id="IPR002110">
    <property type="entry name" value="Ankyrin_rpt"/>
</dbReference>
<feature type="repeat" description="ANK" evidence="1">
    <location>
        <begin position="607"/>
        <end position="639"/>
    </location>
</feature>
<evidence type="ECO:0000313" key="4">
    <source>
        <dbReference type="EMBL" id="KAJ9149825.1"/>
    </source>
</evidence>
<feature type="compositionally biased region" description="Acidic residues" evidence="2">
    <location>
        <begin position="240"/>
        <end position="315"/>
    </location>
</feature>
<feature type="compositionally biased region" description="Basic residues" evidence="2">
    <location>
        <begin position="739"/>
        <end position="751"/>
    </location>
</feature>
<feature type="region of interest" description="Disordered" evidence="2">
    <location>
        <begin position="1"/>
        <end position="26"/>
    </location>
</feature>
<dbReference type="PANTHER" id="PTHR46224">
    <property type="entry name" value="ANKYRIN REPEAT FAMILY PROTEIN"/>
    <property type="match status" value="1"/>
</dbReference>
<feature type="region of interest" description="Disordered" evidence="2">
    <location>
        <begin position="728"/>
        <end position="779"/>
    </location>
</feature>
<keyword evidence="1" id="KW-0040">ANK repeat</keyword>
<feature type="domain" description="F-box" evidence="3">
    <location>
        <begin position="30"/>
        <end position="75"/>
    </location>
</feature>
<protein>
    <recommendedName>
        <fullName evidence="3">F-box domain-containing protein</fullName>
    </recommendedName>
</protein>
<evidence type="ECO:0000259" key="3">
    <source>
        <dbReference type="PROSITE" id="PS50181"/>
    </source>
</evidence>
<dbReference type="Proteomes" id="UP001174694">
    <property type="component" value="Unassembled WGS sequence"/>
</dbReference>
<organism evidence="4 5">
    <name type="scientific">Pleurostoma richardsiae</name>
    <dbReference type="NCBI Taxonomy" id="41990"/>
    <lineage>
        <taxon>Eukaryota</taxon>
        <taxon>Fungi</taxon>
        <taxon>Dikarya</taxon>
        <taxon>Ascomycota</taxon>
        <taxon>Pezizomycotina</taxon>
        <taxon>Sordariomycetes</taxon>
        <taxon>Sordariomycetidae</taxon>
        <taxon>Calosphaeriales</taxon>
        <taxon>Pleurostomataceae</taxon>
        <taxon>Pleurostoma</taxon>
    </lineage>
</organism>
<name>A0AA38S5P7_9PEZI</name>
<keyword evidence="5" id="KW-1185">Reference proteome</keyword>
<dbReference type="PROSITE" id="PS50088">
    <property type="entry name" value="ANK_REPEAT"/>
    <property type="match status" value="1"/>
</dbReference>